<dbReference type="AlphaFoldDB" id="A0AAW1SMK0"/>
<proteinExistence type="predicted"/>
<keyword evidence="3" id="KW-1185">Reference proteome</keyword>
<name>A0AAW1SMK0_9CHLO</name>
<organism evidence="2 3">
    <name type="scientific">Apatococcus fuscideae</name>
    <dbReference type="NCBI Taxonomy" id="2026836"/>
    <lineage>
        <taxon>Eukaryota</taxon>
        <taxon>Viridiplantae</taxon>
        <taxon>Chlorophyta</taxon>
        <taxon>core chlorophytes</taxon>
        <taxon>Trebouxiophyceae</taxon>
        <taxon>Chlorellales</taxon>
        <taxon>Chlorellaceae</taxon>
        <taxon>Apatococcus</taxon>
    </lineage>
</organism>
<sequence length="87" mass="9637">MTWTRWPALQHSTAPHPSTQKPHQDAMGSKQFRFVIRGYKGNQASGSVPMRIFDAEPDSALAQAYGGQWSHDRDADGWAVVNSNPAQ</sequence>
<reference evidence="2 3" key="1">
    <citation type="journal article" date="2024" name="Nat. Commun.">
        <title>Phylogenomics reveals the evolutionary origins of lichenization in chlorophyte algae.</title>
        <authorList>
            <person name="Puginier C."/>
            <person name="Libourel C."/>
            <person name="Otte J."/>
            <person name="Skaloud P."/>
            <person name="Haon M."/>
            <person name="Grisel S."/>
            <person name="Petersen M."/>
            <person name="Berrin J.G."/>
            <person name="Delaux P.M."/>
            <person name="Dal Grande F."/>
            <person name="Keller J."/>
        </authorList>
    </citation>
    <scope>NUCLEOTIDE SEQUENCE [LARGE SCALE GENOMIC DNA]</scope>
    <source>
        <strain evidence="2 3">SAG 2523</strain>
    </source>
</reference>
<evidence type="ECO:0000313" key="2">
    <source>
        <dbReference type="EMBL" id="KAK9847001.1"/>
    </source>
</evidence>
<gene>
    <name evidence="2" type="ORF">WJX84_005636</name>
</gene>
<dbReference type="EMBL" id="JALJOV010001503">
    <property type="protein sequence ID" value="KAK9847001.1"/>
    <property type="molecule type" value="Genomic_DNA"/>
</dbReference>
<dbReference type="Proteomes" id="UP001485043">
    <property type="component" value="Unassembled WGS sequence"/>
</dbReference>
<feature type="compositionally biased region" description="Polar residues" evidence="1">
    <location>
        <begin position="10"/>
        <end position="21"/>
    </location>
</feature>
<comment type="caution">
    <text evidence="2">The sequence shown here is derived from an EMBL/GenBank/DDBJ whole genome shotgun (WGS) entry which is preliminary data.</text>
</comment>
<accession>A0AAW1SMK0</accession>
<evidence type="ECO:0000313" key="3">
    <source>
        <dbReference type="Proteomes" id="UP001485043"/>
    </source>
</evidence>
<feature type="region of interest" description="Disordered" evidence="1">
    <location>
        <begin position="1"/>
        <end position="29"/>
    </location>
</feature>
<evidence type="ECO:0000256" key="1">
    <source>
        <dbReference type="SAM" id="MobiDB-lite"/>
    </source>
</evidence>
<protein>
    <submittedName>
        <fullName evidence="2">Uncharacterized protein</fullName>
    </submittedName>
</protein>